<dbReference type="PANTHER" id="PTHR22602">
    <property type="entry name" value="TRANSFERASE CAF17, MITOCHONDRIAL-RELATED"/>
    <property type="match status" value="1"/>
</dbReference>
<keyword evidence="2" id="KW-0809">Transit peptide</keyword>
<comment type="subcellular location">
    <subcellularLocation>
        <location evidence="1">Mitochondrion matrix</location>
    </subcellularLocation>
</comment>
<protein>
    <recommendedName>
        <fullName evidence="6">CAF17 C-terminal domain-containing protein</fullName>
    </recommendedName>
</protein>
<dbReference type="InterPro" id="IPR017703">
    <property type="entry name" value="YgfZ/GCV_T_CS"/>
</dbReference>
<dbReference type="PANTHER" id="PTHR22602:SF0">
    <property type="entry name" value="TRANSFERASE CAF17, MITOCHONDRIAL-RELATED"/>
    <property type="match status" value="1"/>
</dbReference>
<dbReference type="Proteomes" id="UP001623330">
    <property type="component" value="Unassembled WGS sequence"/>
</dbReference>
<evidence type="ECO:0000256" key="3">
    <source>
        <dbReference type="ARBA" id="ARBA00023128"/>
    </source>
</evidence>
<reference evidence="7 8" key="1">
    <citation type="submission" date="2024-05" db="EMBL/GenBank/DDBJ databases">
        <title>Long read based assembly of the Candida bracarensis genome reveals expanded adhesin content.</title>
        <authorList>
            <person name="Marcet-Houben M."/>
            <person name="Ksiezopolska E."/>
            <person name="Gabaldon T."/>
        </authorList>
    </citation>
    <scope>NUCLEOTIDE SEQUENCE [LARGE SCALE GENOMIC DNA]</scope>
    <source>
        <strain evidence="7 8">CBM6</strain>
    </source>
</reference>
<proteinExistence type="inferred from homology"/>
<evidence type="ECO:0000313" key="7">
    <source>
        <dbReference type="EMBL" id="KAL3230841.1"/>
    </source>
</evidence>
<organism evidence="7 8">
    <name type="scientific">Nakaseomyces bracarensis</name>
    <dbReference type="NCBI Taxonomy" id="273131"/>
    <lineage>
        <taxon>Eukaryota</taxon>
        <taxon>Fungi</taxon>
        <taxon>Dikarya</taxon>
        <taxon>Ascomycota</taxon>
        <taxon>Saccharomycotina</taxon>
        <taxon>Saccharomycetes</taxon>
        <taxon>Saccharomycetales</taxon>
        <taxon>Saccharomycetaceae</taxon>
        <taxon>Nakaseomyces</taxon>
    </lineage>
</organism>
<dbReference type="EMBL" id="JBEVYD010000009">
    <property type="protein sequence ID" value="KAL3230841.1"/>
    <property type="molecule type" value="Genomic_DNA"/>
</dbReference>
<dbReference type="InterPro" id="IPR057460">
    <property type="entry name" value="CAF17_C"/>
</dbReference>
<feature type="domain" description="CAF17 C-terminal" evidence="6">
    <location>
        <begin position="427"/>
        <end position="483"/>
    </location>
</feature>
<dbReference type="InterPro" id="IPR045179">
    <property type="entry name" value="YgfZ/GcvT"/>
</dbReference>
<evidence type="ECO:0000259" key="6">
    <source>
        <dbReference type="Pfam" id="PF25455"/>
    </source>
</evidence>
<evidence type="ECO:0000256" key="5">
    <source>
        <dbReference type="SAM" id="MobiDB-lite"/>
    </source>
</evidence>
<feature type="compositionally biased region" description="Polar residues" evidence="5">
    <location>
        <begin position="417"/>
        <end position="426"/>
    </location>
</feature>
<evidence type="ECO:0000313" key="8">
    <source>
        <dbReference type="Proteomes" id="UP001623330"/>
    </source>
</evidence>
<dbReference type="Pfam" id="PF25455">
    <property type="entry name" value="Beta-barrel_CAF17_C"/>
    <property type="match status" value="1"/>
</dbReference>
<keyword evidence="8" id="KW-1185">Reference proteome</keyword>
<accession>A0ABR4NRP1</accession>
<dbReference type="SUPFAM" id="SSF103025">
    <property type="entry name" value="Folate-binding domain"/>
    <property type="match status" value="1"/>
</dbReference>
<dbReference type="NCBIfam" id="TIGR03317">
    <property type="entry name" value="ygfZ_signature"/>
    <property type="match status" value="1"/>
</dbReference>
<evidence type="ECO:0000256" key="4">
    <source>
        <dbReference type="ARBA" id="ARBA00093447"/>
    </source>
</evidence>
<sequence length="491" mass="56275">MVMIPRYFYSKPSVRSINIIRKNRLLHDLRAKVSSNAVLVYSEVPNKSYIQIRGPDTVGFLNGLITSKLLPTFVKKNLTTIEVNKDLAQSDRANEEAPLFEEKKGNWGLYTAEGIHGPYISRFGLYTAFLNGKGKLVTDSVIYPSPTIIDSNTPKKFSNYPQYLLEFDKDIINRMLTSFESHKLHNKIKFEENQNIKTWDFVLSFPGLSKNDPNPWMSNIYEPLSMMKSTEDSNEFTKSFVSSLFPNTNNSILGLYIERRTDSLVEQDGTTPQFFRIITTNDVENIFDDFNSDAFPFTFEKQKVENDYFRETRLALGLINGTEDIIPDNMMPLELNFDFFPNTVNNDKGCYVGQELTARTYSTGILRKRLIPIKFAEPLTSEIRSILKQSEKLPEIDIESATEDSSTNEPQMAPSPFGNSSTSGTMRSRKKAAGTLIASQEHYGIAMIRTEHFKNLFDTDVPAQLYIKLDTEKIMIDAIRPMWYDHWKTQQ</sequence>
<evidence type="ECO:0000256" key="1">
    <source>
        <dbReference type="ARBA" id="ARBA00004305"/>
    </source>
</evidence>
<evidence type="ECO:0000256" key="2">
    <source>
        <dbReference type="ARBA" id="ARBA00022946"/>
    </source>
</evidence>
<dbReference type="Gene3D" id="2.40.30.160">
    <property type="match status" value="1"/>
</dbReference>
<gene>
    <name evidence="7" type="ORF">RNJ44_01290</name>
</gene>
<keyword evidence="3" id="KW-0496">Mitochondrion</keyword>
<name>A0ABR4NRP1_9SACH</name>
<feature type="region of interest" description="Disordered" evidence="5">
    <location>
        <begin position="398"/>
        <end position="431"/>
    </location>
</feature>
<comment type="caution">
    <text evidence="7">The sequence shown here is derived from an EMBL/GenBank/DDBJ whole genome shotgun (WGS) entry which is preliminary data.</text>
</comment>
<comment type="similarity">
    <text evidence="4">Belongs to the GcvT family. CAF17/IBA57 subfamily.</text>
</comment>